<accession>A0A410FSY0</accession>
<protein>
    <submittedName>
        <fullName evidence="2">Uncharacterized protein</fullName>
    </submittedName>
</protein>
<dbReference type="EMBL" id="CP034928">
    <property type="protein sequence ID" value="QAA76123.1"/>
    <property type="molecule type" value="Genomic_DNA"/>
</dbReference>
<reference evidence="3" key="1">
    <citation type="submission" date="2018-12" db="EMBL/GenBank/DDBJ databases">
        <title>Complete genome sequence of an uncultured bacterium of the candidate phylum Bipolaricaulota.</title>
        <authorList>
            <person name="Kadnikov V.V."/>
            <person name="Mardanov A.V."/>
            <person name="Beletsky A.V."/>
            <person name="Frank Y.A."/>
            <person name="Karnachuk O.V."/>
            <person name="Ravin N.V."/>
        </authorList>
    </citation>
    <scope>NUCLEOTIDE SEQUENCE [LARGE SCALE GENOMIC DNA]</scope>
</reference>
<dbReference type="Proteomes" id="UP000287233">
    <property type="component" value="Chromosome"/>
</dbReference>
<keyword evidence="1" id="KW-0472">Membrane</keyword>
<gene>
    <name evidence="2" type="ORF">BIP78_0357</name>
</gene>
<evidence type="ECO:0000313" key="3">
    <source>
        <dbReference type="Proteomes" id="UP000287233"/>
    </source>
</evidence>
<dbReference type="KEGG" id="bih:BIP78_0357"/>
<evidence type="ECO:0000313" key="2">
    <source>
        <dbReference type="EMBL" id="QAA76123.1"/>
    </source>
</evidence>
<dbReference type="AlphaFoldDB" id="A0A410FSY0"/>
<keyword evidence="1" id="KW-0812">Transmembrane</keyword>
<name>A0A410FSY0_BIPS1</name>
<organism evidence="2 3">
    <name type="scientific">Bipolaricaulis sibiricus</name>
    <dbReference type="NCBI Taxonomy" id="2501609"/>
    <lineage>
        <taxon>Bacteria</taxon>
        <taxon>Candidatus Bipolaricaulota</taxon>
        <taxon>Candidatus Bipolaricaulia</taxon>
        <taxon>Candidatus Bipolaricaulales</taxon>
        <taxon>Candidatus Bipolaricaulaceae</taxon>
        <taxon>Candidatus Bipolaricaulis</taxon>
    </lineage>
</organism>
<feature type="transmembrane region" description="Helical" evidence="1">
    <location>
        <begin position="94"/>
        <end position="114"/>
    </location>
</feature>
<sequence>MARTSTALAFGAAQFLVFGSLSVLQVAPGELFVPLLLTMHGGLLLFAKLGRVESSRVERARIKRGTYLLMAMYLPALAYRLFGKLGLLEVRRPVLCGGTLALAVLAMLLIVWSVRVAGSVAGGGHAPVSDRLSPPGNGPR</sequence>
<keyword evidence="1" id="KW-1133">Transmembrane helix</keyword>
<proteinExistence type="predicted"/>
<evidence type="ECO:0000256" key="1">
    <source>
        <dbReference type="SAM" id="Phobius"/>
    </source>
</evidence>
<feature type="transmembrane region" description="Helical" evidence="1">
    <location>
        <begin position="64"/>
        <end position="82"/>
    </location>
</feature>